<evidence type="ECO:0000256" key="4">
    <source>
        <dbReference type="ARBA" id="ARBA00023033"/>
    </source>
</evidence>
<evidence type="ECO:0000256" key="2">
    <source>
        <dbReference type="ARBA" id="ARBA00022643"/>
    </source>
</evidence>
<dbReference type="InterPro" id="IPR019923">
    <property type="entry name" value="Lucif-like_OxRdtase_MSMEG_2516"/>
</dbReference>
<reference evidence="6 7" key="1">
    <citation type="submission" date="2018-11" db="EMBL/GenBank/DDBJ databases">
        <title>Sequencing the genomes of 1000 actinobacteria strains.</title>
        <authorList>
            <person name="Klenk H.-P."/>
        </authorList>
    </citation>
    <scope>NUCLEOTIDE SEQUENCE [LARGE SCALE GENOMIC DNA]</scope>
    <source>
        <strain evidence="6 7">DSM 44348</strain>
    </source>
</reference>
<dbReference type="GO" id="GO:0008726">
    <property type="term" value="F:alkanesulfonate monooxygenase activity"/>
    <property type="evidence" value="ECO:0007669"/>
    <property type="project" value="TreeGrafter"/>
</dbReference>
<keyword evidence="1" id="KW-0285">Flavoprotein</keyword>
<dbReference type="EMBL" id="RKHY01000001">
    <property type="protein sequence ID" value="ROS44525.1"/>
    <property type="molecule type" value="Genomic_DNA"/>
</dbReference>
<evidence type="ECO:0000259" key="5">
    <source>
        <dbReference type="Pfam" id="PF00296"/>
    </source>
</evidence>
<keyword evidence="7" id="KW-1185">Reference proteome</keyword>
<gene>
    <name evidence="6" type="ORF">EDD35_6970</name>
</gene>
<protein>
    <submittedName>
        <fullName evidence="6">Putative F420-dependent oxidoreductase</fullName>
    </submittedName>
</protein>
<evidence type="ECO:0000256" key="1">
    <source>
        <dbReference type="ARBA" id="ARBA00022630"/>
    </source>
</evidence>
<proteinExistence type="predicted"/>
<dbReference type="PANTHER" id="PTHR42847">
    <property type="entry name" value="ALKANESULFONATE MONOOXYGENASE"/>
    <property type="match status" value="1"/>
</dbReference>
<accession>A0A3N2H8U4</accession>
<keyword evidence="4" id="KW-0503">Monooxygenase</keyword>
<dbReference type="Gene3D" id="3.20.20.30">
    <property type="entry name" value="Luciferase-like domain"/>
    <property type="match status" value="1"/>
</dbReference>
<dbReference type="RefSeq" id="WP_123686486.1">
    <property type="nucleotide sequence ID" value="NZ_RKHY01000001.1"/>
</dbReference>
<dbReference type="SUPFAM" id="SSF51679">
    <property type="entry name" value="Bacterial luciferase-like"/>
    <property type="match status" value="1"/>
</dbReference>
<evidence type="ECO:0000313" key="7">
    <source>
        <dbReference type="Proteomes" id="UP000274843"/>
    </source>
</evidence>
<dbReference type="AlphaFoldDB" id="A0A3N2H8U4"/>
<keyword evidence="3" id="KW-0560">Oxidoreductase</keyword>
<dbReference type="InterPro" id="IPR036661">
    <property type="entry name" value="Luciferase-like_sf"/>
</dbReference>
<dbReference type="GeneID" id="301848213"/>
<organism evidence="6 7">
    <name type="scientific">Amycolatopsis thermoflava</name>
    <dbReference type="NCBI Taxonomy" id="84480"/>
    <lineage>
        <taxon>Bacteria</taxon>
        <taxon>Bacillati</taxon>
        <taxon>Actinomycetota</taxon>
        <taxon>Actinomycetes</taxon>
        <taxon>Pseudonocardiales</taxon>
        <taxon>Pseudonocardiaceae</taxon>
        <taxon>Amycolatopsis</taxon>
        <taxon>Amycolatopsis methanolica group</taxon>
    </lineage>
</organism>
<sequence>MTGRGLRFGVNLLTPSSRTAWQARCREAEDLGYDVIAVPDHLGLPAPFPALVSAAEITTRPRLAVFVLNAGFYNPALLARDLAGTDQLVDGRLEVALGAGYVKAEYDAAGLPWAGARDRVDHLERTVREVRSLLTDPRHQPRPVQDPMPPLTIAGNGNRVLRLAAQHADIVAFSGATSGTNPGSLRFLGPDALAQRVAHVRDAAPDRFAAIELNLLIHAVAPDGDRRRAAAGARRFEDHLPDRDLSEVPTILSGPPGEMADTLERHRERYGFTYFTVPEPAMREFARAIAKVRS</sequence>
<name>A0A3N2H8U4_9PSEU</name>
<evidence type="ECO:0000313" key="6">
    <source>
        <dbReference type="EMBL" id="ROS44525.1"/>
    </source>
</evidence>
<dbReference type="NCBIfam" id="TIGR03621">
    <property type="entry name" value="F420_MSMEG_2516"/>
    <property type="match status" value="1"/>
</dbReference>
<feature type="domain" description="Luciferase-like" evidence="5">
    <location>
        <begin position="21"/>
        <end position="175"/>
    </location>
</feature>
<dbReference type="Proteomes" id="UP000274843">
    <property type="component" value="Unassembled WGS sequence"/>
</dbReference>
<evidence type="ECO:0000256" key="3">
    <source>
        <dbReference type="ARBA" id="ARBA00023002"/>
    </source>
</evidence>
<dbReference type="GO" id="GO:0046306">
    <property type="term" value="P:alkanesulfonate catabolic process"/>
    <property type="evidence" value="ECO:0007669"/>
    <property type="project" value="TreeGrafter"/>
</dbReference>
<dbReference type="InterPro" id="IPR050172">
    <property type="entry name" value="SsuD_RutA_monooxygenase"/>
</dbReference>
<dbReference type="Pfam" id="PF00296">
    <property type="entry name" value="Bac_luciferase"/>
    <property type="match status" value="1"/>
</dbReference>
<keyword evidence="2" id="KW-0288">FMN</keyword>
<dbReference type="PANTHER" id="PTHR42847:SF4">
    <property type="entry name" value="ALKANESULFONATE MONOOXYGENASE-RELATED"/>
    <property type="match status" value="1"/>
</dbReference>
<dbReference type="InterPro" id="IPR011251">
    <property type="entry name" value="Luciferase-like_dom"/>
</dbReference>
<comment type="caution">
    <text evidence="6">The sequence shown here is derived from an EMBL/GenBank/DDBJ whole genome shotgun (WGS) entry which is preliminary data.</text>
</comment>